<dbReference type="Pfam" id="PF13649">
    <property type="entry name" value="Methyltransf_25"/>
    <property type="match status" value="1"/>
</dbReference>
<dbReference type="Proteomes" id="UP000234857">
    <property type="component" value="Unassembled WGS sequence"/>
</dbReference>
<dbReference type="InterPro" id="IPR041698">
    <property type="entry name" value="Methyltransf_25"/>
</dbReference>
<dbReference type="AlphaFoldDB" id="A0A2N5Z9N7"/>
<dbReference type="SUPFAM" id="SSF53335">
    <property type="entry name" value="S-adenosyl-L-methionine-dependent methyltransferases"/>
    <property type="match status" value="1"/>
</dbReference>
<dbReference type="GO" id="GO:0008168">
    <property type="term" value="F:methyltransferase activity"/>
    <property type="evidence" value="ECO:0007669"/>
    <property type="project" value="UniProtKB-KW"/>
</dbReference>
<proteinExistence type="predicted"/>
<sequence>MSDVIYRDGHHYDRINEDYNMDIEFYTEECLNNGPNVLEVACGTGRLTLPIAKSGINITGIDLSDGMLEQARKKSQKAGLDINFHKCDARDFELNKKFDFIFIPFNSICHIYSGEDIYRFFNSIKKHLKDDGLFLIDVFNPAMEYLTRDSRKRFPVCEYTDPYSGDHVKVEETNFYDKESQINKVKWHFIYEDMTKNRTEPLNMRMYYPQELDNYLKFNGFKIIKKYGDFDKSEFCSQAPKQLIFCKKL</sequence>
<evidence type="ECO:0000256" key="1">
    <source>
        <dbReference type="ARBA" id="ARBA00022679"/>
    </source>
</evidence>
<accession>A0A2N5Z9N7</accession>
<dbReference type="GO" id="GO:0032259">
    <property type="term" value="P:methylation"/>
    <property type="evidence" value="ECO:0007669"/>
    <property type="project" value="UniProtKB-KW"/>
</dbReference>
<evidence type="ECO:0000259" key="2">
    <source>
        <dbReference type="Pfam" id="PF13649"/>
    </source>
</evidence>
<dbReference type="Gene3D" id="2.20.25.110">
    <property type="entry name" value="S-adenosyl-L-methionine-dependent methyltransferases"/>
    <property type="match status" value="1"/>
</dbReference>
<comment type="caution">
    <text evidence="3">The sequence shown here is derived from an EMBL/GenBank/DDBJ whole genome shotgun (WGS) entry which is preliminary data.</text>
</comment>
<organism evidence="3 4">
    <name type="scientific">Muiribacterium halophilum</name>
    <dbReference type="NCBI Taxonomy" id="2053465"/>
    <lineage>
        <taxon>Bacteria</taxon>
        <taxon>Candidatus Muiribacteriota</taxon>
        <taxon>Candidatus Muiribacteriia</taxon>
        <taxon>Candidatus Muiribacteriales</taxon>
        <taxon>Candidatus Muiribacteriaceae</taxon>
        <taxon>Candidatus Muiribacterium</taxon>
    </lineage>
</organism>
<keyword evidence="3" id="KW-0489">Methyltransferase</keyword>
<dbReference type="PANTHER" id="PTHR43861">
    <property type="entry name" value="TRANS-ACONITATE 2-METHYLTRANSFERASE-RELATED"/>
    <property type="match status" value="1"/>
</dbReference>
<gene>
    <name evidence="3" type="ORF">C0601_13130</name>
</gene>
<dbReference type="Gene3D" id="3.40.50.150">
    <property type="entry name" value="Vaccinia Virus protein VP39"/>
    <property type="match status" value="1"/>
</dbReference>
<feature type="domain" description="Methyltransferase" evidence="2">
    <location>
        <begin position="37"/>
        <end position="132"/>
    </location>
</feature>
<protein>
    <submittedName>
        <fullName evidence="3">Class I SAM-dependent methyltransferase</fullName>
    </submittedName>
</protein>
<name>A0A2N5Z9N7_MUIH1</name>
<dbReference type="InterPro" id="IPR029063">
    <property type="entry name" value="SAM-dependent_MTases_sf"/>
</dbReference>
<evidence type="ECO:0000313" key="4">
    <source>
        <dbReference type="Proteomes" id="UP000234857"/>
    </source>
</evidence>
<reference evidence="3 4" key="1">
    <citation type="submission" date="2017-11" db="EMBL/GenBank/DDBJ databases">
        <title>Genome-resolved metagenomics identifies genetic mobility, metabolic interactions, and unexpected diversity in perchlorate-reducing communities.</title>
        <authorList>
            <person name="Barnum T.P."/>
            <person name="Figueroa I.A."/>
            <person name="Carlstrom C.I."/>
            <person name="Lucas L.N."/>
            <person name="Engelbrektson A.L."/>
            <person name="Coates J.D."/>
        </authorList>
    </citation>
    <scope>NUCLEOTIDE SEQUENCE [LARGE SCALE GENOMIC DNA]</scope>
    <source>
        <strain evidence="3">BM706</strain>
    </source>
</reference>
<dbReference type="EMBL" id="PKTG01000140">
    <property type="protein sequence ID" value="PLX15390.1"/>
    <property type="molecule type" value="Genomic_DNA"/>
</dbReference>
<dbReference type="CDD" id="cd02440">
    <property type="entry name" value="AdoMet_MTases"/>
    <property type="match status" value="1"/>
</dbReference>
<evidence type="ECO:0000313" key="3">
    <source>
        <dbReference type="EMBL" id="PLX15390.1"/>
    </source>
</evidence>
<keyword evidence="1 3" id="KW-0808">Transferase</keyword>